<dbReference type="PROSITE" id="PS51421">
    <property type="entry name" value="RAS"/>
    <property type="match status" value="1"/>
</dbReference>
<dbReference type="GO" id="GO:0003924">
    <property type="term" value="F:GTPase activity"/>
    <property type="evidence" value="ECO:0007669"/>
    <property type="project" value="InterPro"/>
</dbReference>
<dbReference type="Pfam" id="PF00071">
    <property type="entry name" value="Ras"/>
    <property type="match status" value="1"/>
</dbReference>
<evidence type="ECO:0000256" key="7">
    <source>
        <dbReference type="ARBA" id="ARBA00023288"/>
    </source>
</evidence>
<keyword evidence="3" id="KW-0488">Methylation</keyword>
<dbReference type="PANTHER" id="PTHR46149:SF2">
    <property type="entry name" value="GTP-BINDING PROTEIN RHES"/>
    <property type="match status" value="1"/>
</dbReference>
<evidence type="ECO:0000256" key="1">
    <source>
        <dbReference type="ARBA" id="ARBA00004193"/>
    </source>
</evidence>
<evidence type="ECO:0000313" key="11">
    <source>
        <dbReference type="EMBL" id="KAF3846265.1"/>
    </source>
</evidence>
<evidence type="ECO:0000256" key="5">
    <source>
        <dbReference type="ARBA" id="ARBA00023134"/>
    </source>
</evidence>
<evidence type="ECO:0000256" key="6">
    <source>
        <dbReference type="ARBA" id="ARBA00023136"/>
    </source>
</evidence>
<dbReference type="NCBIfam" id="TIGR00231">
    <property type="entry name" value="small_GTP"/>
    <property type="match status" value="1"/>
</dbReference>
<dbReference type="GO" id="GO:0005886">
    <property type="term" value="C:plasma membrane"/>
    <property type="evidence" value="ECO:0007669"/>
    <property type="project" value="UniProtKB-SubCell"/>
</dbReference>
<evidence type="ECO:0000256" key="8">
    <source>
        <dbReference type="ARBA" id="ARBA00023289"/>
    </source>
</evidence>
<organism evidence="11 12">
    <name type="scientific">Dissostichus mawsoni</name>
    <name type="common">Antarctic cod</name>
    <dbReference type="NCBI Taxonomy" id="36200"/>
    <lineage>
        <taxon>Eukaryota</taxon>
        <taxon>Metazoa</taxon>
        <taxon>Chordata</taxon>
        <taxon>Craniata</taxon>
        <taxon>Vertebrata</taxon>
        <taxon>Euteleostomi</taxon>
        <taxon>Actinopterygii</taxon>
        <taxon>Neopterygii</taxon>
        <taxon>Teleostei</taxon>
        <taxon>Neoteleostei</taxon>
        <taxon>Acanthomorphata</taxon>
        <taxon>Eupercaria</taxon>
        <taxon>Perciformes</taxon>
        <taxon>Notothenioidei</taxon>
        <taxon>Nototheniidae</taxon>
        <taxon>Dissostichus</taxon>
    </lineage>
</organism>
<dbReference type="Proteomes" id="UP000518266">
    <property type="component" value="Unassembled WGS sequence"/>
</dbReference>
<keyword evidence="8" id="KW-0636">Prenylation</keyword>
<gene>
    <name evidence="11" type="ORF">F7725_003343</name>
</gene>
<dbReference type="PANTHER" id="PTHR46149">
    <property type="entry name" value="MIP08469P"/>
    <property type="match status" value="1"/>
</dbReference>
<protein>
    <recommendedName>
        <fullName evidence="13">Small monomeric GTPase</fullName>
    </recommendedName>
</protein>
<sequence>MMAEPAPCLEQVEERKTRLQGQRQRRRVAFAGIACHGLPNSACTKNNGAPVWRVRVVEGQRNGRDACPGLEEGTGQGGRQYTSLGIRLWVMGLKEGSWPHVGKAPAGWLVRRPGYGGGIAPEPKLLLAPAMRVLVFSAWLLSFFSFSSSFSRVTSCLAFSRTLTPWSRPSLSMYWKSLSVWMISDISELGGPQGSLEVASRTLTSASVKLLTMFFTWRRSDEASTIRHHAPSHAELSPYPSTHAPKVSNISKTGMGIIKTVKGHLRQHGVESRSSSGNRQVSSDRLPYRSVDLMELGLAKPKNCHRIVVLGAPKVGKTNILQRFLGKQFEEQYEPTIEDFHRKLFYIGGEAYQIDILDAPSERDFPAKRRLSILTGDTFLLVFSLDDRESFNKVCEFLNEIKDAKAKLLKCKHLPRVPPVVICGNKADLKAQRVVRQSEVAEALGEDVTFFETSAKDGTGMEAAFRGLASVGRLPDETSPSRHEMISLFTYQSMCIGRRGRRGSRGLCAPCAAVDPLACRPSFTSDLRLVLKSSTKHNKPERCQIQ</sequence>
<dbReference type="SMART" id="SM00175">
    <property type="entry name" value="RAB"/>
    <property type="match status" value="1"/>
</dbReference>
<reference evidence="11 12" key="1">
    <citation type="submission" date="2020-03" db="EMBL/GenBank/DDBJ databases">
        <title>Dissostichus mawsoni Genome sequencing and assembly.</title>
        <authorList>
            <person name="Park H."/>
        </authorList>
    </citation>
    <scope>NUCLEOTIDE SEQUENCE [LARGE SCALE GENOMIC DNA]</scope>
    <source>
        <strain evidence="11">DM0001</strain>
        <tissue evidence="11">Muscle</tissue>
    </source>
</reference>
<name>A0A7J5YA21_DISMA</name>
<dbReference type="AlphaFoldDB" id="A0A7J5YA21"/>
<dbReference type="InterPro" id="IPR005225">
    <property type="entry name" value="Small_GTP-bd"/>
</dbReference>
<dbReference type="InterPro" id="IPR027417">
    <property type="entry name" value="P-loop_NTPase"/>
</dbReference>
<keyword evidence="6" id="KW-0472">Membrane</keyword>
<dbReference type="PROSITE" id="PS51419">
    <property type="entry name" value="RAB"/>
    <property type="match status" value="1"/>
</dbReference>
<comment type="subcellular location">
    <subcellularLocation>
        <location evidence="1">Cell membrane</location>
        <topology evidence="1">Lipid-anchor</topology>
    </subcellularLocation>
</comment>
<dbReference type="FunFam" id="3.40.50.300:FF:000475">
    <property type="entry name" value="GTP-binding protein Rhes"/>
    <property type="match status" value="1"/>
</dbReference>
<keyword evidence="4" id="KW-0547">Nucleotide-binding</keyword>
<proteinExistence type="inferred from homology"/>
<dbReference type="OrthoDB" id="265044at2759"/>
<evidence type="ECO:0000256" key="9">
    <source>
        <dbReference type="ARBA" id="ARBA00038061"/>
    </source>
</evidence>
<accession>A0A7J5YA21</accession>
<dbReference type="GO" id="GO:0005525">
    <property type="term" value="F:GTP binding"/>
    <property type="evidence" value="ECO:0007669"/>
    <property type="project" value="UniProtKB-KW"/>
</dbReference>
<dbReference type="GO" id="GO:0007165">
    <property type="term" value="P:signal transduction"/>
    <property type="evidence" value="ECO:0007669"/>
    <property type="project" value="TreeGrafter"/>
</dbReference>
<evidence type="ECO:0000256" key="2">
    <source>
        <dbReference type="ARBA" id="ARBA00022475"/>
    </source>
</evidence>
<keyword evidence="5" id="KW-0342">GTP-binding</keyword>
<keyword evidence="12" id="KW-1185">Reference proteome</keyword>
<dbReference type="InterPro" id="IPR001806">
    <property type="entry name" value="Small_GTPase"/>
</dbReference>
<comment type="similarity">
    <text evidence="9">Belongs to the small GTPase superfamily. RasD family.</text>
</comment>
<keyword evidence="2" id="KW-1003">Cell membrane</keyword>
<dbReference type="EMBL" id="JAAKFY010000014">
    <property type="protein sequence ID" value="KAF3846265.1"/>
    <property type="molecule type" value="Genomic_DNA"/>
</dbReference>
<evidence type="ECO:0000256" key="10">
    <source>
        <dbReference type="SAM" id="MobiDB-lite"/>
    </source>
</evidence>
<evidence type="ECO:0000313" key="12">
    <source>
        <dbReference type="Proteomes" id="UP000518266"/>
    </source>
</evidence>
<feature type="region of interest" description="Disordered" evidence="10">
    <location>
        <begin position="1"/>
        <end position="20"/>
    </location>
</feature>
<dbReference type="PRINTS" id="PR00449">
    <property type="entry name" value="RASTRNSFRMNG"/>
</dbReference>
<dbReference type="Gene3D" id="3.40.50.300">
    <property type="entry name" value="P-loop containing nucleotide triphosphate hydrolases"/>
    <property type="match status" value="1"/>
</dbReference>
<keyword evidence="7" id="KW-0449">Lipoprotein</keyword>
<dbReference type="SMART" id="SM00174">
    <property type="entry name" value="RHO"/>
    <property type="match status" value="1"/>
</dbReference>
<evidence type="ECO:0000256" key="4">
    <source>
        <dbReference type="ARBA" id="ARBA00022741"/>
    </source>
</evidence>
<evidence type="ECO:0000256" key="3">
    <source>
        <dbReference type="ARBA" id="ARBA00022481"/>
    </source>
</evidence>
<dbReference type="SUPFAM" id="SSF52540">
    <property type="entry name" value="P-loop containing nucleoside triphosphate hydrolases"/>
    <property type="match status" value="1"/>
</dbReference>
<dbReference type="SMART" id="SM00173">
    <property type="entry name" value="RAS"/>
    <property type="match status" value="1"/>
</dbReference>
<evidence type="ECO:0008006" key="13">
    <source>
        <dbReference type="Google" id="ProtNLM"/>
    </source>
</evidence>
<dbReference type="GO" id="GO:0031681">
    <property type="term" value="F:G-protein beta-subunit binding"/>
    <property type="evidence" value="ECO:0007669"/>
    <property type="project" value="TreeGrafter"/>
</dbReference>
<dbReference type="InterPro" id="IPR052236">
    <property type="entry name" value="Small_GTPase_RasD"/>
</dbReference>
<comment type="caution">
    <text evidence="11">The sequence shown here is derived from an EMBL/GenBank/DDBJ whole genome shotgun (WGS) entry which is preliminary data.</text>
</comment>